<dbReference type="EMBL" id="MPTD01000003">
    <property type="protein sequence ID" value="OMD54496.1"/>
    <property type="molecule type" value="Genomic_DNA"/>
</dbReference>
<feature type="domain" description="HTH arsR-type" evidence="4">
    <location>
        <begin position="11"/>
        <end position="89"/>
    </location>
</feature>
<dbReference type="PANTHER" id="PTHR33154">
    <property type="entry name" value="TRANSCRIPTIONAL REGULATOR, ARSR FAMILY"/>
    <property type="match status" value="1"/>
</dbReference>
<evidence type="ECO:0000256" key="3">
    <source>
        <dbReference type="ARBA" id="ARBA00023163"/>
    </source>
</evidence>
<keyword evidence="7" id="KW-1185">Reference proteome</keyword>
<dbReference type="EMBL" id="MPTW01000001">
    <property type="protein sequence ID" value="OME74509.1"/>
    <property type="molecule type" value="Genomic_DNA"/>
</dbReference>
<evidence type="ECO:0000313" key="5">
    <source>
        <dbReference type="EMBL" id="OMD54496.1"/>
    </source>
</evidence>
<dbReference type="PANTHER" id="PTHR33154:SF33">
    <property type="entry name" value="TRANSCRIPTIONAL REPRESSOR SDPR"/>
    <property type="match status" value="1"/>
</dbReference>
<sequence length="95" mass="10659">MHLTTDTESLRVYEALASEVRLRIIELLDRKEMHIKELAAELYISSAMVSTHVAKLQKAGLINSKMRRVDGGTYKYCSLSTNCLQIKLSGSRGIC</sequence>
<dbReference type="Pfam" id="PF01022">
    <property type="entry name" value="HTH_5"/>
    <property type="match status" value="1"/>
</dbReference>
<evidence type="ECO:0000256" key="1">
    <source>
        <dbReference type="ARBA" id="ARBA00023015"/>
    </source>
</evidence>
<proteinExistence type="predicted"/>
<dbReference type="GO" id="GO:0003700">
    <property type="term" value="F:DNA-binding transcription factor activity"/>
    <property type="evidence" value="ECO:0007669"/>
    <property type="project" value="InterPro"/>
</dbReference>
<dbReference type="PRINTS" id="PR00778">
    <property type="entry name" value="HTHARSR"/>
</dbReference>
<dbReference type="SUPFAM" id="SSF46785">
    <property type="entry name" value="Winged helix' DNA-binding domain"/>
    <property type="match status" value="1"/>
</dbReference>
<accession>A0A1R0ZPE9</accession>
<dbReference type="Gene3D" id="1.10.10.10">
    <property type="entry name" value="Winged helix-like DNA-binding domain superfamily/Winged helix DNA-binding domain"/>
    <property type="match status" value="1"/>
</dbReference>
<evidence type="ECO:0000313" key="6">
    <source>
        <dbReference type="EMBL" id="OME74509.1"/>
    </source>
</evidence>
<evidence type="ECO:0000259" key="4">
    <source>
        <dbReference type="SMART" id="SM00418"/>
    </source>
</evidence>
<keyword evidence="1" id="KW-0805">Transcription regulation</keyword>
<reference evidence="6 8" key="1">
    <citation type="submission" date="2016-11" db="EMBL/GenBank/DDBJ databases">
        <title>Paenibacillus species isolates.</title>
        <authorList>
            <person name="Beno S.M."/>
        </authorList>
    </citation>
    <scope>NUCLEOTIDE SEQUENCE [LARGE SCALE GENOMIC DNA]</scope>
    <source>
        <strain evidence="6 8">FSL H7-0443</strain>
        <strain evidence="5 7">FSL R5-0923</strain>
    </source>
</reference>
<comment type="caution">
    <text evidence="6">The sequence shown here is derived from an EMBL/GenBank/DDBJ whole genome shotgun (WGS) entry which is preliminary data.</text>
</comment>
<dbReference type="InterPro" id="IPR036390">
    <property type="entry name" value="WH_DNA-bd_sf"/>
</dbReference>
<dbReference type="InterPro" id="IPR051081">
    <property type="entry name" value="HTH_MetalResp_TranReg"/>
</dbReference>
<evidence type="ECO:0000313" key="7">
    <source>
        <dbReference type="Proteomes" id="UP000187313"/>
    </source>
</evidence>
<keyword evidence="3" id="KW-0804">Transcription</keyword>
<dbReference type="SMART" id="SM00418">
    <property type="entry name" value="HTH_ARSR"/>
    <property type="match status" value="1"/>
</dbReference>
<dbReference type="Proteomes" id="UP000187425">
    <property type="component" value="Unassembled WGS sequence"/>
</dbReference>
<dbReference type="Proteomes" id="UP000187313">
    <property type="component" value="Unassembled WGS sequence"/>
</dbReference>
<dbReference type="GO" id="GO:0003677">
    <property type="term" value="F:DNA binding"/>
    <property type="evidence" value="ECO:0007669"/>
    <property type="project" value="UniProtKB-KW"/>
</dbReference>
<evidence type="ECO:0000313" key="8">
    <source>
        <dbReference type="Proteomes" id="UP000187425"/>
    </source>
</evidence>
<dbReference type="InterPro" id="IPR011991">
    <property type="entry name" value="ArsR-like_HTH"/>
</dbReference>
<dbReference type="InterPro" id="IPR001845">
    <property type="entry name" value="HTH_ArsR_DNA-bd_dom"/>
</dbReference>
<dbReference type="InterPro" id="IPR036388">
    <property type="entry name" value="WH-like_DNA-bd_sf"/>
</dbReference>
<name>A0A1R0ZPE9_9BACL</name>
<dbReference type="CDD" id="cd00090">
    <property type="entry name" value="HTH_ARSR"/>
    <property type="match status" value="1"/>
</dbReference>
<gene>
    <name evidence="5" type="ORF">BSK51_05265</name>
    <name evidence="6" type="ORF">BSK65_02150</name>
</gene>
<keyword evidence="2" id="KW-0238">DNA-binding</keyword>
<dbReference type="OrthoDB" id="9798835at2"/>
<dbReference type="AlphaFoldDB" id="A0A1R0ZPE9"/>
<dbReference type="RefSeq" id="WP_081382732.1">
    <property type="nucleotide sequence ID" value="NZ_MPTD01000003.1"/>
</dbReference>
<evidence type="ECO:0000256" key="2">
    <source>
        <dbReference type="ARBA" id="ARBA00023125"/>
    </source>
</evidence>
<protein>
    <recommendedName>
        <fullName evidence="4">HTH arsR-type domain-containing protein</fullName>
    </recommendedName>
</protein>
<organism evidence="6 8">
    <name type="scientific">Paenibacillus odorifer</name>
    <dbReference type="NCBI Taxonomy" id="189426"/>
    <lineage>
        <taxon>Bacteria</taxon>
        <taxon>Bacillati</taxon>
        <taxon>Bacillota</taxon>
        <taxon>Bacilli</taxon>
        <taxon>Bacillales</taxon>
        <taxon>Paenibacillaceae</taxon>
        <taxon>Paenibacillus</taxon>
    </lineage>
</organism>